<dbReference type="OrthoDB" id="63935at2759"/>
<dbReference type="Gene3D" id="3.40.50.720">
    <property type="entry name" value="NAD(P)-binding Rossmann-like Domain"/>
    <property type="match status" value="1"/>
</dbReference>
<protein>
    <recommendedName>
        <fullName evidence="3">NAD(P)-binding domain-containing protein</fullName>
    </recommendedName>
</protein>
<keyword evidence="2" id="KW-1185">Reference proteome</keyword>
<evidence type="ECO:0008006" key="3">
    <source>
        <dbReference type="Google" id="ProtNLM"/>
    </source>
</evidence>
<dbReference type="EMBL" id="JAAAJB010001503">
    <property type="protein sequence ID" value="KAG0247857.1"/>
    <property type="molecule type" value="Genomic_DNA"/>
</dbReference>
<dbReference type="InterPro" id="IPR036291">
    <property type="entry name" value="NAD(P)-bd_dom_sf"/>
</dbReference>
<sequence length="112" mass="11656">MTSTGSTSFVAFFGATGGCTNACLVYTLNAGYHATALARTPSKLSDMLHAQGVSQVAIDNQLTIVQGDIADVSAIKRVLYATTKDSTTPRLASHIISGVGGTPQLQKSFKHP</sequence>
<feature type="non-terminal residue" evidence="1">
    <location>
        <position position="112"/>
    </location>
</feature>
<dbReference type="SUPFAM" id="SSF51735">
    <property type="entry name" value="NAD(P)-binding Rossmann-fold domains"/>
    <property type="match status" value="1"/>
</dbReference>
<evidence type="ECO:0000313" key="2">
    <source>
        <dbReference type="Proteomes" id="UP000807716"/>
    </source>
</evidence>
<dbReference type="AlphaFoldDB" id="A0A9P6PL62"/>
<evidence type="ECO:0000313" key="1">
    <source>
        <dbReference type="EMBL" id="KAG0247857.1"/>
    </source>
</evidence>
<accession>A0A9P6PL62</accession>
<gene>
    <name evidence="1" type="ORF">DFQ27_001516</name>
</gene>
<organism evidence="1 2">
    <name type="scientific">Actinomortierella ambigua</name>
    <dbReference type="NCBI Taxonomy" id="1343610"/>
    <lineage>
        <taxon>Eukaryota</taxon>
        <taxon>Fungi</taxon>
        <taxon>Fungi incertae sedis</taxon>
        <taxon>Mucoromycota</taxon>
        <taxon>Mortierellomycotina</taxon>
        <taxon>Mortierellomycetes</taxon>
        <taxon>Mortierellales</taxon>
        <taxon>Mortierellaceae</taxon>
        <taxon>Actinomortierella</taxon>
    </lineage>
</organism>
<reference evidence="1" key="1">
    <citation type="journal article" date="2020" name="Fungal Divers.">
        <title>Resolving the Mortierellaceae phylogeny through synthesis of multi-gene phylogenetics and phylogenomics.</title>
        <authorList>
            <person name="Vandepol N."/>
            <person name="Liber J."/>
            <person name="Desiro A."/>
            <person name="Na H."/>
            <person name="Kennedy M."/>
            <person name="Barry K."/>
            <person name="Grigoriev I.V."/>
            <person name="Miller A.N."/>
            <person name="O'Donnell K."/>
            <person name="Stajich J.E."/>
            <person name="Bonito G."/>
        </authorList>
    </citation>
    <scope>NUCLEOTIDE SEQUENCE</scope>
    <source>
        <strain evidence="1">BC1065</strain>
    </source>
</reference>
<dbReference type="Proteomes" id="UP000807716">
    <property type="component" value="Unassembled WGS sequence"/>
</dbReference>
<proteinExistence type="predicted"/>
<comment type="caution">
    <text evidence="1">The sequence shown here is derived from an EMBL/GenBank/DDBJ whole genome shotgun (WGS) entry which is preliminary data.</text>
</comment>
<name>A0A9P6PL62_9FUNG</name>